<dbReference type="PANTHER" id="PTHR38790">
    <property type="entry name" value="2EXR DOMAIN-CONTAINING PROTEIN-RELATED"/>
    <property type="match status" value="1"/>
</dbReference>
<accession>A0A517LE18</accession>
<organism evidence="1 2">
    <name type="scientific">Venturia effusa</name>
    <dbReference type="NCBI Taxonomy" id="50376"/>
    <lineage>
        <taxon>Eukaryota</taxon>
        <taxon>Fungi</taxon>
        <taxon>Dikarya</taxon>
        <taxon>Ascomycota</taxon>
        <taxon>Pezizomycotina</taxon>
        <taxon>Dothideomycetes</taxon>
        <taxon>Pleosporomycetidae</taxon>
        <taxon>Venturiales</taxon>
        <taxon>Venturiaceae</taxon>
        <taxon>Venturia</taxon>
    </lineage>
</organism>
<dbReference type="Proteomes" id="UP000316270">
    <property type="component" value="Chromosome 10"/>
</dbReference>
<dbReference type="PANTHER" id="PTHR38790:SF4">
    <property type="entry name" value="2EXR DOMAIN-CONTAINING PROTEIN"/>
    <property type="match status" value="1"/>
</dbReference>
<proteinExistence type="predicted"/>
<name>A0A517LE18_9PEZI</name>
<protein>
    <submittedName>
        <fullName evidence="1">Uncharacterized protein</fullName>
    </submittedName>
</protein>
<evidence type="ECO:0000313" key="1">
    <source>
        <dbReference type="EMBL" id="QDS73880.1"/>
    </source>
</evidence>
<dbReference type="OrthoDB" id="5413827at2759"/>
<gene>
    <name evidence="1" type="ORF">FKW77_007017</name>
</gene>
<evidence type="ECO:0000313" key="2">
    <source>
        <dbReference type="Proteomes" id="UP000316270"/>
    </source>
</evidence>
<reference evidence="1 2" key="1">
    <citation type="submission" date="2019-07" db="EMBL/GenBank/DDBJ databases">
        <title>Finished genome of Venturia effusa.</title>
        <authorList>
            <person name="Young C.A."/>
            <person name="Cox M.P."/>
            <person name="Ganley A.R.D."/>
            <person name="David W.J."/>
        </authorList>
    </citation>
    <scope>NUCLEOTIDE SEQUENCE [LARGE SCALE GENOMIC DNA]</scope>
    <source>
        <strain evidence="2">albino</strain>
    </source>
</reference>
<dbReference type="EMBL" id="CP042194">
    <property type="protein sequence ID" value="QDS73880.1"/>
    <property type="molecule type" value="Genomic_DNA"/>
</dbReference>
<keyword evidence="2" id="KW-1185">Reference proteome</keyword>
<dbReference type="AlphaFoldDB" id="A0A517LE18"/>
<dbReference type="STRING" id="50376.A0A517LE18"/>
<sequence>MSRSGGSQKDLRSNVPKILDTASLPNALAWVTGQKRRHSYTSEAAEKRGKQDISENNLENSPLLQLPAELRIRIFEYALTGNTLHIEQLPWGHVDKYEKKDLVFGQGLWNEICHYPDEERDCYSSFLAASMLDATKPFGMSQDGRDIGTGYHVESWSARHSTCSQEPQLFQFNANFERWQSRQQLSLSPLRLCRLIFRECCRLPYLGNTFLFRNPSTFQSFCSSIRPESVQALQKISLPVAVGSAPFSPARSRAWASTIWGYGLAGHFTNLKELRITLELYFPRDIMDNRKPTYLDCKEEVGLSGDGLTDRYTNWLEQLARLRPGPKSRKESSPISNKSTCVPSISLQAQLVRFEVMVCDDPLSMWGPVGQIQYCRDNRIRDISIWLSEREAKCLTVEQKQRLAKEIEERLEGDLKINV</sequence>